<feature type="transmembrane region" description="Helical" evidence="1">
    <location>
        <begin position="47"/>
        <end position="67"/>
    </location>
</feature>
<dbReference type="Proteomes" id="UP000501466">
    <property type="component" value="Chromosome"/>
</dbReference>
<evidence type="ECO:0000313" key="3">
    <source>
        <dbReference type="Proteomes" id="UP000501466"/>
    </source>
</evidence>
<accession>A0A6F8PRH6</accession>
<proteinExistence type="predicted"/>
<dbReference type="AlphaFoldDB" id="A0A6F8PRH6"/>
<name>A0A6F8PRH6_9GAMM</name>
<evidence type="ECO:0000313" key="2">
    <source>
        <dbReference type="EMBL" id="BBP44590.1"/>
    </source>
</evidence>
<dbReference type="KEGG" id="tzo:THMIRHAT_23360"/>
<reference evidence="3" key="1">
    <citation type="submission" date="2019-11" db="EMBL/GenBank/DDBJ databases">
        <title>Isolation and characterization of two novel species in the genus Thiomicrorhabdus.</title>
        <authorList>
            <person name="Mochizuki J."/>
            <person name="Kojima H."/>
            <person name="Fukui M."/>
        </authorList>
    </citation>
    <scope>NUCLEOTIDE SEQUENCE [LARGE SCALE GENOMIC DNA]</scope>
    <source>
        <strain evidence="3">AkT22</strain>
    </source>
</reference>
<evidence type="ECO:0000256" key="1">
    <source>
        <dbReference type="SAM" id="Phobius"/>
    </source>
</evidence>
<gene>
    <name evidence="2" type="ORF">THMIRHAT_23360</name>
</gene>
<dbReference type="RefSeq" id="WP_173292300.1">
    <property type="nucleotide sequence ID" value="NZ_AP021888.1"/>
</dbReference>
<protein>
    <recommendedName>
        <fullName evidence="4">HIG1 domain-containing protein</fullName>
    </recommendedName>
</protein>
<sequence length="68" mass="7799">MLSVLIVGMLLLFAGLGALWFGFFYLRKRPGFEHWNSREANRLMLKTTLIAYFLGVVTIIFMMNQAVA</sequence>
<keyword evidence="1" id="KW-0472">Membrane</keyword>
<feature type="transmembrane region" description="Helical" evidence="1">
    <location>
        <begin position="6"/>
        <end position="26"/>
    </location>
</feature>
<keyword evidence="1" id="KW-0812">Transmembrane</keyword>
<keyword evidence="1" id="KW-1133">Transmembrane helix</keyword>
<organism evidence="2 3">
    <name type="scientific">Thiosulfativibrio zosterae</name>
    <dbReference type="NCBI Taxonomy" id="2675053"/>
    <lineage>
        <taxon>Bacteria</taxon>
        <taxon>Pseudomonadati</taxon>
        <taxon>Pseudomonadota</taxon>
        <taxon>Gammaproteobacteria</taxon>
        <taxon>Thiotrichales</taxon>
        <taxon>Piscirickettsiaceae</taxon>
        <taxon>Thiosulfativibrio</taxon>
    </lineage>
</organism>
<dbReference type="EMBL" id="AP021888">
    <property type="protein sequence ID" value="BBP44590.1"/>
    <property type="molecule type" value="Genomic_DNA"/>
</dbReference>
<evidence type="ECO:0008006" key="4">
    <source>
        <dbReference type="Google" id="ProtNLM"/>
    </source>
</evidence>
<keyword evidence="3" id="KW-1185">Reference proteome</keyword>